<sequence>MPVPSQDKLPPLPNPDENYVIPIDDAPAADYVNGDVVSPGWPGVPKPKKCLPAPKVQAKPSKPPITPKPEPKGLISGLAKKLAISSGQALFPRTGLEPLSSHWCCPALPLGVTPRKGAGRQHDRVNSEKNLRLGCAKVSLWEAKTLSSLLITPSPTL</sequence>
<evidence type="ECO:0000313" key="2">
    <source>
        <dbReference type="EMBL" id="KAF6097408.1"/>
    </source>
</evidence>
<name>A0A833ZR92_9CHIR</name>
<feature type="region of interest" description="Disordered" evidence="1">
    <location>
        <begin position="42"/>
        <end position="72"/>
    </location>
</feature>
<evidence type="ECO:0000256" key="1">
    <source>
        <dbReference type="SAM" id="MobiDB-lite"/>
    </source>
</evidence>
<dbReference type="AlphaFoldDB" id="A0A833ZR92"/>
<comment type="caution">
    <text evidence="2">The sequence shown here is derived from an EMBL/GenBank/DDBJ whole genome shotgun (WGS) entry which is preliminary data.</text>
</comment>
<proteinExistence type="predicted"/>
<reference evidence="2 3" key="1">
    <citation type="journal article" date="2020" name="Nature">
        <title>Six reference-quality genomes reveal evolution of bat adaptations.</title>
        <authorList>
            <person name="Jebb D."/>
            <person name="Huang Z."/>
            <person name="Pippel M."/>
            <person name="Hughes G.M."/>
            <person name="Lavrichenko K."/>
            <person name="Devanna P."/>
            <person name="Winkler S."/>
            <person name="Jermiin L.S."/>
            <person name="Skirmuntt E.C."/>
            <person name="Katzourakis A."/>
            <person name="Burkitt-Gray L."/>
            <person name="Ray D.A."/>
            <person name="Sullivan K.A.M."/>
            <person name="Roscito J.G."/>
            <person name="Kirilenko B.M."/>
            <person name="Davalos L.M."/>
            <person name="Corthals A.P."/>
            <person name="Power M.L."/>
            <person name="Jones G."/>
            <person name="Ransome R.D."/>
            <person name="Dechmann D.K.N."/>
            <person name="Locatelli A.G."/>
            <person name="Puechmaille S.J."/>
            <person name="Fedrigo O."/>
            <person name="Jarvis E.D."/>
            <person name="Hiller M."/>
            <person name="Vernes S.C."/>
            <person name="Myers E.W."/>
            <person name="Teeling E.C."/>
        </authorList>
    </citation>
    <scope>NUCLEOTIDE SEQUENCE [LARGE SCALE GENOMIC DNA]</scope>
    <source>
        <strain evidence="2">Bat1K_MPI-CBG_1</strain>
    </source>
</reference>
<dbReference type="GO" id="GO:0035591">
    <property type="term" value="F:signaling adaptor activity"/>
    <property type="evidence" value="ECO:0007669"/>
    <property type="project" value="InterPro"/>
</dbReference>
<dbReference type="InterPro" id="IPR039111">
    <property type="entry name" value="STAP1/STAP2"/>
</dbReference>
<accession>A0A833ZR92</accession>
<protein>
    <submittedName>
        <fullName evidence="2">Signal transducing adaptor family member 2</fullName>
    </submittedName>
</protein>
<dbReference type="PANTHER" id="PTHR16186">
    <property type="entry name" value="SIGNAL-TRANSDUCING ADAPTOR PROTEIN-RELATED"/>
    <property type="match status" value="1"/>
</dbReference>
<dbReference type="Proteomes" id="UP000664940">
    <property type="component" value="Unassembled WGS sequence"/>
</dbReference>
<organism evidence="2 3">
    <name type="scientific">Phyllostomus discolor</name>
    <name type="common">pale spear-nosed bat</name>
    <dbReference type="NCBI Taxonomy" id="89673"/>
    <lineage>
        <taxon>Eukaryota</taxon>
        <taxon>Metazoa</taxon>
        <taxon>Chordata</taxon>
        <taxon>Craniata</taxon>
        <taxon>Vertebrata</taxon>
        <taxon>Euteleostomi</taxon>
        <taxon>Mammalia</taxon>
        <taxon>Eutheria</taxon>
        <taxon>Laurasiatheria</taxon>
        <taxon>Chiroptera</taxon>
        <taxon>Yangochiroptera</taxon>
        <taxon>Phyllostomidae</taxon>
        <taxon>Phyllostominae</taxon>
        <taxon>Phyllostomus</taxon>
    </lineage>
</organism>
<dbReference type="EMBL" id="JABVXQ010000008">
    <property type="protein sequence ID" value="KAF6097408.1"/>
    <property type="molecule type" value="Genomic_DNA"/>
</dbReference>
<dbReference type="PANTHER" id="PTHR16186:SF11">
    <property type="entry name" value="SIGNAL-TRANSDUCING ADAPTOR PROTEIN 2"/>
    <property type="match status" value="1"/>
</dbReference>
<evidence type="ECO:0000313" key="3">
    <source>
        <dbReference type="Proteomes" id="UP000664940"/>
    </source>
</evidence>
<gene>
    <name evidence="2" type="ORF">HJG60_018240</name>
</gene>